<keyword evidence="1" id="KW-0732">Signal</keyword>
<feature type="chain" id="PRO_5047324770" description="Transglycosylase SLT domain-containing protein" evidence="1">
    <location>
        <begin position="26"/>
        <end position="308"/>
    </location>
</feature>
<proteinExistence type="predicted"/>
<reference evidence="2 3" key="1">
    <citation type="submission" date="2024-04" db="EMBL/GenBank/DDBJ databases">
        <title>Phyllosticta paracitricarpa is synonymous to the EU quarantine fungus P. citricarpa based on phylogenomic analyses.</title>
        <authorList>
            <consortium name="Lawrence Berkeley National Laboratory"/>
            <person name="Van Ingen-Buijs V.A."/>
            <person name="Van Westerhoven A.C."/>
            <person name="Haridas S."/>
            <person name="Skiadas P."/>
            <person name="Martin F."/>
            <person name="Groenewald J.Z."/>
            <person name="Crous P.W."/>
            <person name="Seidl M.F."/>
        </authorList>
    </citation>
    <scope>NUCLEOTIDE SEQUENCE [LARGE SCALE GENOMIC DNA]</scope>
    <source>
        <strain evidence="2 3">CBS 123371</strain>
    </source>
</reference>
<feature type="signal peptide" evidence="1">
    <location>
        <begin position="1"/>
        <end position="25"/>
    </location>
</feature>
<name>A0ABR1KSD0_9PEZI</name>
<accession>A0ABR1KSD0</accession>
<dbReference type="EMBL" id="JBBPHU010000004">
    <property type="protein sequence ID" value="KAK7519049.1"/>
    <property type="molecule type" value="Genomic_DNA"/>
</dbReference>
<keyword evidence="3" id="KW-1185">Reference proteome</keyword>
<dbReference type="Proteomes" id="UP001363622">
    <property type="component" value="Unassembled WGS sequence"/>
</dbReference>
<gene>
    <name evidence="2" type="ORF">IWZ03DRAFT_163364</name>
</gene>
<sequence length="308" mass="33734">MRMEMKKVFSFLFASFLVAPCTVLAHPVETSPDGQGNSLSTRDHEHLQARGTRMPRAQTFYGTTPGVTSPGSMGWFRSYVATPNAQAVNQNTFDYKCYWGSAALLPNFAQWISFDALWKTNLPAIQQQQNYFISINNVTRNINDVIREKILLVSEQDKVDARLILAVMMQESTGRLNVPCTGVANCGLMQGPPGSKAYNPGTPLASIEEMIRSGVEGQYGSWPTGGPGLAWYLNSGATQSWTGMSQAGNPYQTLRAYNSGKVCNPSNLDQTCSGGTISYVNDIANRLMGWGAWNTGIIQKQKGCPNNY</sequence>
<evidence type="ECO:0008006" key="4">
    <source>
        <dbReference type="Google" id="ProtNLM"/>
    </source>
</evidence>
<evidence type="ECO:0000313" key="2">
    <source>
        <dbReference type="EMBL" id="KAK7519049.1"/>
    </source>
</evidence>
<evidence type="ECO:0000256" key="1">
    <source>
        <dbReference type="SAM" id="SignalP"/>
    </source>
</evidence>
<evidence type="ECO:0000313" key="3">
    <source>
        <dbReference type="Proteomes" id="UP001363622"/>
    </source>
</evidence>
<dbReference type="Gene3D" id="1.10.530.10">
    <property type="match status" value="1"/>
</dbReference>
<protein>
    <recommendedName>
        <fullName evidence="4">Transglycosylase SLT domain-containing protein</fullName>
    </recommendedName>
</protein>
<organism evidence="2 3">
    <name type="scientific">Phyllosticta citriasiana</name>
    <dbReference type="NCBI Taxonomy" id="595635"/>
    <lineage>
        <taxon>Eukaryota</taxon>
        <taxon>Fungi</taxon>
        <taxon>Dikarya</taxon>
        <taxon>Ascomycota</taxon>
        <taxon>Pezizomycotina</taxon>
        <taxon>Dothideomycetes</taxon>
        <taxon>Dothideomycetes incertae sedis</taxon>
        <taxon>Botryosphaeriales</taxon>
        <taxon>Phyllostictaceae</taxon>
        <taxon>Phyllosticta</taxon>
    </lineage>
</organism>
<comment type="caution">
    <text evidence="2">The sequence shown here is derived from an EMBL/GenBank/DDBJ whole genome shotgun (WGS) entry which is preliminary data.</text>
</comment>